<evidence type="ECO:0000256" key="5">
    <source>
        <dbReference type="ARBA" id="ARBA00022792"/>
    </source>
</evidence>
<dbReference type="AlphaFoldDB" id="M4Y743"/>
<keyword evidence="3 9" id="KW-0138">CF(0)</keyword>
<geneLocation type="mitochondrion" evidence="10"/>
<dbReference type="PANTHER" id="PTHR12733">
    <property type="entry name" value="MITOCHONDRIAL ATP SYNTHASE B CHAIN"/>
    <property type="match status" value="1"/>
</dbReference>
<dbReference type="GO" id="GO:0045259">
    <property type="term" value="C:proton-transporting ATP synthase complex"/>
    <property type="evidence" value="ECO:0007669"/>
    <property type="project" value="UniProtKB-KW"/>
</dbReference>
<evidence type="ECO:0000256" key="6">
    <source>
        <dbReference type="ARBA" id="ARBA00023065"/>
    </source>
</evidence>
<dbReference type="InterPro" id="IPR013837">
    <property type="entry name" value="ATP_synth_F0_suB"/>
</dbReference>
<keyword evidence="2 9" id="KW-0813">Transport</keyword>
<evidence type="ECO:0000256" key="3">
    <source>
        <dbReference type="ARBA" id="ARBA00022547"/>
    </source>
</evidence>
<evidence type="ECO:0000256" key="9">
    <source>
        <dbReference type="RuleBase" id="RU368017"/>
    </source>
</evidence>
<dbReference type="SUPFAM" id="SSF161060">
    <property type="entry name" value="ATP synthase B chain-like"/>
    <property type="match status" value="1"/>
</dbReference>
<dbReference type="Pfam" id="PF05405">
    <property type="entry name" value="Mt_ATP-synt_B"/>
    <property type="match status" value="1"/>
</dbReference>
<dbReference type="InterPro" id="IPR008688">
    <property type="entry name" value="ATP_synth_Bsub_B/MI25"/>
</dbReference>
<comment type="function">
    <text evidence="9">Subunit b, of the mitochondrial membrane ATP synthase complex (F(1)F(0) ATP synthase or Complex V) that produces ATP from ADP in the presence of a proton gradient across the membrane which is generated by electron transport complexes of the respiratory chain. ATP synthase complex consist of a soluble F(1) head domain - the catalytic core - and a membrane F(1) domain - the membrane proton channel. These two domains are linked by a central stalk rotating inside the F(1) region and a stationary peripheral stalk. During catalysis, ATP synthesis in the catalytic domain of F(1) is coupled via a rotary mechanism of the central stalk subunits to proton translocation. In vivo, can only synthesize ATP although its ATP hydrolase activity can be activated artificially in vitro. Part of the complex F(0) domain. Part of the complex F(0) domain and the peripheric stalk, which acts as a stator to hold the catalytic alpha(3)beta(3) subcomplex and subunit a/ATP6 static relative to the rotary elements.</text>
</comment>
<name>M4Y743_CERLA</name>
<evidence type="ECO:0000256" key="2">
    <source>
        <dbReference type="ARBA" id="ARBA00022448"/>
    </source>
</evidence>
<dbReference type="Gene3D" id="1.20.5.2210">
    <property type="match status" value="1"/>
</dbReference>
<protein>
    <recommendedName>
        <fullName evidence="9">ATP synthase subunit b</fullName>
    </recommendedName>
</protein>
<accession>M4Y743</accession>
<evidence type="ECO:0000256" key="8">
    <source>
        <dbReference type="ARBA" id="ARBA00023136"/>
    </source>
</evidence>
<keyword evidence="5 9" id="KW-0999">Mitochondrion inner membrane</keyword>
<sequence>MHVGHFGLAVRGQLNSCATPALVRGASSEVSQQDPFDKAHALYNSPESDTVNFPNPKMPEVSPPVRLGFIPEHWFQAFYNKTGVTGPYLFGTGLFATLLSKEIWVVDHGFTEVLGFWGAMMILIKKAGPSMAAYLDKSVESFSEVFYEKPLRDAKEHSLSFIAETEKMIEAQKGQQYLFDAKSENVGLQLEALYSQRLHEAHEEVKKRLDYQLEVQNTKSNFEQTHMVNWIVDSVVKGIDAKQEKDALNKCMADLNALSKTHAAAI</sequence>
<organism evidence="10">
    <name type="scientific">Cerebratulus lacteus</name>
    <name type="common">Milky ribbon worm</name>
    <name type="synonym">Micrura lactea</name>
    <dbReference type="NCBI Taxonomy" id="6221"/>
    <lineage>
        <taxon>Eukaryota</taxon>
        <taxon>Metazoa</taxon>
        <taxon>Spiralia</taxon>
        <taxon>Lophotrochozoa</taxon>
        <taxon>Nemertea</taxon>
        <taxon>Pilidiophora</taxon>
        <taxon>Heteronemertea</taxon>
        <taxon>Lineidae</taxon>
        <taxon>Cerebratulus</taxon>
    </lineage>
</organism>
<evidence type="ECO:0000256" key="7">
    <source>
        <dbReference type="ARBA" id="ARBA00023128"/>
    </source>
</evidence>
<proteinExistence type="evidence at transcript level"/>
<dbReference type="PANTHER" id="PTHR12733:SF3">
    <property type="entry name" value="ATP SYNTHASE F(0) COMPLEX SUBUNIT B1, MITOCHONDRIAL"/>
    <property type="match status" value="1"/>
</dbReference>
<keyword evidence="7 9" id="KW-0496">Mitochondrion</keyword>
<evidence type="ECO:0000256" key="4">
    <source>
        <dbReference type="ARBA" id="ARBA00022781"/>
    </source>
</evidence>
<evidence type="ECO:0000313" key="10">
    <source>
        <dbReference type="EMBL" id="AGI41316.1"/>
    </source>
</evidence>
<dbReference type="GO" id="GO:0046933">
    <property type="term" value="F:proton-transporting ATP synthase activity, rotational mechanism"/>
    <property type="evidence" value="ECO:0007669"/>
    <property type="project" value="TreeGrafter"/>
</dbReference>
<comment type="similarity">
    <text evidence="1 9">Belongs to the eukaryotic ATPase B chain family.</text>
</comment>
<dbReference type="EMBL" id="KC424760">
    <property type="protein sequence ID" value="AGI41316.1"/>
    <property type="molecule type" value="mRNA"/>
</dbReference>
<reference evidence="10" key="1">
    <citation type="submission" date="2012-12" db="EMBL/GenBank/DDBJ databases">
        <authorList>
            <person name="Youngblom J."/>
            <person name="Arceo K."/>
            <person name="Dietz E."/>
        </authorList>
    </citation>
    <scope>NUCLEOTIDE SEQUENCE</scope>
</reference>
<comment type="subunit">
    <text evidence="9">F-type ATPases have 2 components, CF(1) - the catalytic core - and CF(0) - the membrane proton channel. CF(1) and CF(0) have multiple subunits.</text>
</comment>
<keyword evidence="6 9" id="KW-0406">Ion transport</keyword>
<dbReference type="GO" id="GO:0005743">
    <property type="term" value="C:mitochondrial inner membrane"/>
    <property type="evidence" value="ECO:0007669"/>
    <property type="project" value="UniProtKB-SubCell"/>
</dbReference>
<evidence type="ECO:0000256" key="1">
    <source>
        <dbReference type="ARBA" id="ARBA00007479"/>
    </source>
</evidence>
<comment type="subcellular location">
    <subcellularLocation>
        <location evidence="9">Mitochondrion</location>
    </subcellularLocation>
    <subcellularLocation>
        <location evidence="9">Mitochondrion inner membrane</location>
    </subcellularLocation>
</comment>
<keyword evidence="8 9" id="KW-0472">Membrane</keyword>
<keyword evidence="4 9" id="KW-0375">Hydrogen ion transport</keyword>